<dbReference type="eggNOG" id="arCOG06449">
    <property type="taxonomic scope" value="Archaea"/>
</dbReference>
<gene>
    <name evidence="2" type="ORF">HLRTI_000542</name>
    <name evidence="1" type="ORF">HTIA_1992</name>
</gene>
<proteinExistence type="predicted"/>
<dbReference type="RefSeq" id="WP_020936302.1">
    <property type="nucleotide sequence ID" value="NC_021921.1"/>
</dbReference>
<dbReference type="Pfam" id="PF24444">
    <property type="entry name" value="DUF7563"/>
    <property type="match status" value="1"/>
</dbReference>
<dbReference type="AlphaFoldDB" id="S6D1G1"/>
<keyword evidence="4" id="KW-1185">Reference proteome</keyword>
<dbReference type="GeneID" id="55593238"/>
<reference evidence="2 3" key="2">
    <citation type="journal article" date="2013" name="PLoS ONE">
        <title>INDIGO - INtegrated Data Warehouse of MIcrobial GenOmes with Examples from the Red Sea Extremophiles.</title>
        <authorList>
            <person name="Alam I."/>
            <person name="Antunes A."/>
            <person name="Kamau A.A."/>
            <person name="Ba Alawi W."/>
            <person name="Kalkatawi M."/>
            <person name="Stingl U."/>
            <person name="Bajic V.B."/>
        </authorList>
    </citation>
    <scope>NUCLEOTIDE SEQUENCE [LARGE SCALE GENOMIC DNA]</scope>
    <source>
        <strain evidence="2 3">SARL4B</strain>
    </source>
</reference>
<dbReference type="Proteomes" id="UP000003861">
    <property type="component" value="Unassembled WGS sequence"/>
</dbReference>
<dbReference type="InterPro" id="IPR055985">
    <property type="entry name" value="DUF7563"/>
</dbReference>
<evidence type="ECO:0000313" key="3">
    <source>
        <dbReference type="Proteomes" id="UP000003861"/>
    </source>
</evidence>
<dbReference type="STRING" id="1033806.HTIA_1992"/>
<evidence type="ECO:0000313" key="4">
    <source>
        <dbReference type="Proteomes" id="UP000015381"/>
    </source>
</evidence>
<dbReference type="HOGENOM" id="CLU_210071_1_0_2"/>
<evidence type="ECO:0000313" key="1">
    <source>
        <dbReference type="EMBL" id="CCQ34108.1"/>
    </source>
</evidence>
<evidence type="ECO:0000313" key="2">
    <source>
        <dbReference type="EMBL" id="ERJ07331.1"/>
    </source>
</evidence>
<reference evidence="2 3" key="1">
    <citation type="journal article" date="2011" name="J. Bacteriol.">
        <title>Genome sequence of Halorhabdus tiamatea, the first archaeon isolated from a deep-sea anoxic brine lake.</title>
        <authorList>
            <person name="Antunes A."/>
            <person name="Alam I."/>
            <person name="Bajic V.B."/>
            <person name="Stingl U."/>
        </authorList>
    </citation>
    <scope>NUCLEOTIDE SEQUENCE [LARGE SCALE GENOMIC DNA]</scope>
    <source>
        <strain evidence="2 3">SARL4B</strain>
    </source>
</reference>
<reference evidence="1 4" key="3">
    <citation type="journal article" date="2014" name="Environ. Microbiol.">
        <title>Halorhabdus tiamatea: proteogenomics and glycosidase activity measurements identify the first cultivated euryarchaeon from a deep-sea anoxic brine lake as potential polysaccharide degrader.</title>
        <authorList>
            <person name="Werner J."/>
            <person name="Ferrer M."/>
            <person name="Michel G."/>
            <person name="Mann A.J."/>
            <person name="Huang S."/>
            <person name="Juarez S."/>
            <person name="Ciordia S."/>
            <person name="Albar J.P."/>
            <person name="Alcaide M."/>
            <person name="La Cono V."/>
            <person name="Yakimov M.M."/>
            <person name="Antunes A."/>
            <person name="Taborda M."/>
            <person name="Da Costa M.S."/>
            <person name="Amann R.I."/>
            <person name="Gloeckner F.O."/>
            <person name="Golyshina O.V."/>
            <person name="Golyshin P.N."/>
            <person name="Teeling H."/>
        </authorList>
    </citation>
    <scope>NUCLEOTIDE SEQUENCE [LARGE SCALE GENOMIC DNA]</scope>
    <source>
        <strain evidence="4">SARL4B</strain>
        <strain evidence="1">Type strain: SARL4B</strain>
    </source>
</reference>
<accession>S6D1G1</accession>
<dbReference type="Proteomes" id="UP000015381">
    <property type="component" value="Chromosome I"/>
</dbReference>
<organism evidence="1 4">
    <name type="scientific">Halorhabdus tiamatea SARL4B</name>
    <dbReference type="NCBI Taxonomy" id="1033806"/>
    <lineage>
        <taxon>Archaea</taxon>
        <taxon>Methanobacteriati</taxon>
        <taxon>Methanobacteriota</taxon>
        <taxon>Stenosarchaea group</taxon>
        <taxon>Halobacteria</taxon>
        <taxon>Halobacteriales</taxon>
        <taxon>Haloarculaceae</taxon>
        <taxon>Halorhabdus</taxon>
    </lineage>
</organism>
<protein>
    <submittedName>
        <fullName evidence="2">Small CPxCG-related zinc finger protein</fullName>
    </submittedName>
</protein>
<dbReference type="KEGG" id="hti:HTIA_1992"/>
<dbReference type="EMBL" id="AFNT02000004">
    <property type="protein sequence ID" value="ERJ07331.1"/>
    <property type="molecule type" value="Genomic_DNA"/>
</dbReference>
<dbReference type="EMBL" id="HF571520">
    <property type="protein sequence ID" value="CCQ34108.1"/>
    <property type="molecule type" value="Genomic_DNA"/>
</dbReference>
<name>S6D1G1_9EURY</name>
<sequence>MPECDHCGAHVSDQFERVFADPDGRLRACPACSSRAGIAETARERAPEM</sequence>
<dbReference type="OrthoDB" id="189700at2157"/>